<dbReference type="InterPro" id="IPR012349">
    <property type="entry name" value="Split_barrel_FMN-bd"/>
</dbReference>
<evidence type="ECO:0000313" key="1">
    <source>
        <dbReference type="EMBL" id="CUK06541.1"/>
    </source>
</evidence>
<organism evidence="1 2">
    <name type="scientific">Shimia thalassica</name>
    <dbReference type="NCBI Taxonomy" id="1715693"/>
    <lineage>
        <taxon>Bacteria</taxon>
        <taxon>Pseudomonadati</taxon>
        <taxon>Pseudomonadota</taxon>
        <taxon>Alphaproteobacteria</taxon>
        <taxon>Rhodobacterales</taxon>
        <taxon>Roseobacteraceae</taxon>
    </lineage>
</organism>
<dbReference type="PANTHER" id="PTHR34071">
    <property type="entry name" value="5-NITROIMIDAZOLE ANTIBIOTICS RESISTANCE PROTEIN, NIMA-FAMILY-RELATED PROTEIN-RELATED"/>
    <property type="match status" value="1"/>
</dbReference>
<reference evidence="2" key="1">
    <citation type="submission" date="2015-09" db="EMBL/GenBank/DDBJ databases">
        <authorList>
            <person name="Rodrigo-Torres Lidia"/>
            <person name="Arahal R.David."/>
        </authorList>
    </citation>
    <scope>NUCLEOTIDE SEQUENCE [LARGE SCALE GENOMIC DNA]</scope>
    <source>
        <strain evidence="2">CECT 7735</strain>
    </source>
</reference>
<protein>
    <submittedName>
        <fullName evidence="1">Putative flavin-nucleotide-binding protein</fullName>
    </submittedName>
</protein>
<dbReference type="Pfam" id="PF12900">
    <property type="entry name" value="Pyridox_ox_2"/>
    <property type="match status" value="1"/>
</dbReference>
<dbReference type="InterPro" id="IPR024747">
    <property type="entry name" value="Pyridox_Oxase-rel"/>
</dbReference>
<dbReference type="RefSeq" id="WP_082645256.1">
    <property type="nucleotide sequence ID" value="NZ_CYTW01000003.1"/>
</dbReference>
<dbReference type="EMBL" id="CYTW01000003">
    <property type="protein sequence ID" value="CUK06541.1"/>
    <property type="molecule type" value="Genomic_DNA"/>
</dbReference>
<dbReference type="PANTHER" id="PTHR34071:SF2">
    <property type="entry name" value="FLAVIN-NUCLEOTIDE-BINDING PROTEIN"/>
    <property type="match status" value="1"/>
</dbReference>
<dbReference type="Gene3D" id="2.30.110.10">
    <property type="entry name" value="Electron Transport, Fmn-binding Protein, Chain A"/>
    <property type="match status" value="1"/>
</dbReference>
<keyword evidence="2" id="KW-1185">Reference proteome</keyword>
<sequence>MAPDVLEQTERTRLRRLREKGSYERDTINAVLDAMPLAHIGYVMNGTPSVLPTLQWREGGHVYWHGSSASRALRAMKGQQVCMTVSILDGFVLARSALHHSVNQRSVMIFGEAEQITDTDAKNARMKAMFDHMFPGRWDILRPMQSQESKATAVFRMPLTEASAKLRDAQPADDEADYALPIWAGVVPVSLQLGAPVSDPRNLAQVTPPSHLGHIRIG</sequence>
<gene>
    <name evidence="1" type="ORF">PH7735_03039</name>
</gene>
<dbReference type="GeneID" id="83882029"/>
<dbReference type="STRING" id="1715693.PH7735_03039"/>
<proteinExistence type="predicted"/>
<accession>A0A0P1ID99</accession>
<dbReference type="SUPFAM" id="SSF50475">
    <property type="entry name" value="FMN-binding split barrel"/>
    <property type="match status" value="1"/>
</dbReference>
<name>A0A0P1ID99_9RHOB</name>
<dbReference type="AlphaFoldDB" id="A0A0P1ID99"/>
<evidence type="ECO:0000313" key="2">
    <source>
        <dbReference type="Proteomes" id="UP000051870"/>
    </source>
</evidence>
<dbReference type="Proteomes" id="UP000051870">
    <property type="component" value="Unassembled WGS sequence"/>
</dbReference>